<organism evidence="1 2">
    <name type="scientific">Oncorhynchus tshawytscha</name>
    <name type="common">Chinook salmon</name>
    <name type="synonym">Salmo tshawytscha</name>
    <dbReference type="NCBI Taxonomy" id="74940"/>
    <lineage>
        <taxon>Eukaryota</taxon>
        <taxon>Metazoa</taxon>
        <taxon>Chordata</taxon>
        <taxon>Craniata</taxon>
        <taxon>Vertebrata</taxon>
        <taxon>Euteleostomi</taxon>
        <taxon>Actinopterygii</taxon>
        <taxon>Neopterygii</taxon>
        <taxon>Teleostei</taxon>
        <taxon>Protacanthopterygii</taxon>
        <taxon>Salmoniformes</taxon>
        <taxon>Salmonidae</taxon>
        <taxon>Salmoninae</taxon>
        <taxon>Oncorhynchus</taxon>
    </lineage>
</organism>
<dbReference type="Gene3D" id="3.40.80.10">
    <property type="entry name" value="Peptidoglycan recognition protein-like"/>
    <property type="match status" value="1"/>
</dbReference>
<evidence type="ECO:0000313" key="1">
    <source>
        <dbReference type="Ensembl" id="ENSOTSP00005068066.1"/>
    </source>
</evidence>
<protein>
    <submittedName>
        <fullName evidence="1">Uncharacterized protein</fullName>
    </submittedName>
</protein>
<reference evidence="1" key="1">
    <citation type="submission" date="2025-08" db="UniProtKB">
        <authorList>
            <consortium name="Ensembl"/>
        </authorList>
    </citation>
    <scope>IDENTIFICATION</scope>
</reference>
<dbReference type="GO" id="GO:0008745">
    <property type="term" value="F:N-acetylmuramoyl-L-alanine amidase activity"/>
    <property type="evidence" value="ECO:0007669"/>
    <property type="project" value="InterPro"/>
</dbReference>
<reference evidence="1" key="2">
    <citation type="submission" date="2025-09" db="UniProtKB">
        <authorList>
            <consortium name="Ensembl"/>
        </authorList>
    </citation>
    <scope>IDENTIFICATION</scope>
</reference>
<proteinExistence type="predicted"/>
<dbReference type="Ensembl" id="ENSOTST00005073919.2">
    <property type="protein sequence ID" value="ENSOTSP00005068066.1"/>
    <property type="gene ID" value="ENSOTSG00005032418.2"/>
</dbReference>
<dbReference type="SUPFAM" id="SSF55846">
    <property type="entry name" value="N-acetylmuramoyl-L-alanine amidase-like"/>
    <property type="match status" value="1"/>
</dbReference>
<accession>A0A8C8HXM2</accession>
<dbReference type="AlphaFoldDB" id="A0A8C8HXM2"/>
<keyword evidence="2" id="KW-1185">Reference proteome</keyword>
<dbReference type="InterPro" id="IPR036505">
    <property type="entry name" value="Amidase/PGRP_sf"/>
</dbReference>
<dbReference type="Proteomes" id="UP000694402">
    <property type="component" value="Unassembled WGS sequence"/>
</dbReference>
<name>A0A8C8HXM2_ONCTS</name>
<sequence>DTHERKTFVLVSEDHLRDMDRFISAVEQAEDSNPDLSPLALVRTHSPCTSWGPPTTPATPTLPCLTLLSLASSTKPSTDCGEERGVILTQDGTTVAIAPMLLGIQVGLKAKLEDTLPLGMFPLTLAKNIGLSFLSLQDFPPAQRLGLDGCWDKSDPLQGVPAVAGAHPSKGELRGPSWAWILPPDAMDLAPSEQPSKLNKVMKGYYNHVLEGQDLGIVSSHIGPKCREIAQALLGTLDNQRQVMETLYLVWRLEDNQWIAKDTGVEKAVRDRMLEFVHRYWGGSQDGGEGIIYPCNYEIVDINKPFIRSFIDGDKCPVQLLKQSYHSVMNTIGDRELVSRAGRSRCFFVKDHRRRQVAGSTGMQKVIHRGSKKATCAVDGGGLQANFTLHGHRQLVDTSCLGDALYSEIRGWEHFGVRNCSVL</sequence>
<evidence type="ECO:0000313" key="2">
    <source>
        <dbReference type="Proteomes" id="UP000694402"/>
    </source>
</evidence>
<dbReference type="GO" id="GO:0009253">
    <property type="term" value="P:peptidoglycan catabolic process"/>
    <property type="evidence" value="ECO:0007669"/>
    <property type="project" value="InterPro"/>
</dbReference>